<reference evidence="2" key="1">
    <citation type="submission" date="2015-07" db="EMBL/GenBank/DDBJ databases">
        <title>Genome sequencing of Sunxiuqinia dokdonensis strain SK.</title>
        <authorList>
            <person name="Ahn S."/>
            <person name="Kim B.-C."/>
        </authorList>
    </citation>
    <scope>NUCLEOTIDE SEQUENCE [LARGE SCALE GENOMIC DNA]</scope>
    <source>
        <strain evidence="2">SK</strain>
    </source>
</reference>
<comment type="caution">
    <text evidence="1">The sequence shown here is derived from an EMBL/GenBank/DDBJ whole genome shotgun (WGS) entry which is preliminary data.</text>
</comment>
<sequence>MLQQREKLFQVSVKIIQNDSRPMLFELILIEKISIFAIDCINGLN</sequence>
<gene>
    <name evidence="1" type="ORF">NC99_10080</name>
</gene>
<evidence type="ECO:0000313" key="2">
    <source>
        <dbReference type="Proteomes" id="UP000036958"/>
    </source>
</evidence>
<organism evidence="1 2">
    <name type="scientific">Sunxiuqinia dokdonensis</name>
    <dbReference type="NCBI Taxonomy" id="1409788"/>
    <lineage>
        <taxon>Bacteria</taxon>
        <taxon>Pseudomonadati</taxon>
        <taxon>Bacteroidota</taxon>
        <taxon>Bacteroidia</taxon>
        <taxon>Marinilabiliales</taxon>
        <taxon>Prolixibacteraceae</taxon>
        <taxon>Sunxiuqinia</taxon>
    </lineage>
</organism>
<name>A0A0L8VCL3_9BACT</name>
<dbReference type="Proteomes" id="UP000036958">
    <property type="component" value="Unassembled WGS sequence"/>
</dbReference>
<keyword evidence="2" id="KW-1185">Reference proteome</keyword>
<dbReference type="AlphaFoldDB" id="A0A0L8VCL3"/>
<dbReference type="EMBL" id="LGIA01000042">
    <property type="protein sequence ID" value="KOH46181.1"/>
    <property type="molecule type" value="Genomic_DNA"/>
</dbReference>
<accession>A0A0L8VCL3</accession>
<protein>
    <submittedName>
        <fullName evidence="1">Uncharacterized protein</fullName>
    </submittedName>
</protein>
<evidence type="ECO:0000313" key="1">
    <source>
        <dbReference type="EMBL" id="KOH46181.1"/>
    </source>
</evidence>
<proteinExistence type="predicted"/>